<feature type="chain" id="PRO_5043484702" description="Calcineurin-like phosphoesterase domain-containing protein" evidence="11">
    <location>
        <begin position="21"/>
        <end position="432"/>
    </location>
</feature>
<accession>A0AAV6JVW5</accession>
<evidence type="ECO:0000256" key="3">
    <source>
        <dbReference type="ARBA" id="ARBA00008895"/>
    </source>
</evidence>
<evidence type="ECO:0000256" key="5">
    <source>
        <dbReference type="ARBA" id="ARBA00022723"/>
    </source>
</evidence>
<evidence type="ECO:0000256" key="11">
    <source>
        <dbReference type="SAM" id="SignalP"/>
    </source>
</evidence>
<evidence type="ECO:0000256" key="8">
    <source>
        <dbReference type="ARBA" id="ARBA00023136"/>
    </source>
</evidence>
<keyword evidence="6" id="KW-0378">Hydrolase</keyword>
<dbReference type="AlphaFoldDB" id="A0AAV6JVW5"/>
<dbReference type="InterPro" id="IPR029052">
    <property type="entry name" value="Metallo-depent_PP-like"/>
</dbReference>
<gene>
    <name evidence="13" type="ORF">RHGRI_016891</name>
</gene>
<keyword evidence="5" id="KW-0479">Metal-binding</keyword>
<name>A0AAV6JVW5_9ERIC</name>
<feature type="transmembrane region" description="Helical" evidence="10">
    <location>
        <begin position="404"/>
        <end position="422"/>
    </location>
</feature>
<dbReference type="EMBL" id="JACTNZ010000006">
    <property type="protein sequence ID" value="KAG5544289.1"/>
    <property type="molecule type" value="Genomic_DNA"/>
</dbReference>
<dbReference type="Pfam" id="PF00149">
    <property type="entry name" value="Metallophos"/>
    <property type="match status" value="1"/>
</dbReference>
<evidence type="ECO:0000256" key="6">
    <source>
        <dbReference type="ARBA" id="ARBA00022801"/>
    </source>
</evidence>
<dbReference type="FunFam" id="3.60.21.10:FF:000135">
    <property type="entry name" value="Os06g0222800 protein"/>
    <property type="match status" value="1"/>
</dbReference>
<comment type="subcellular location">
    <subcellularLocation>
        <location evidence="2">Membrane</location>
        <topology evidence="2">Multi-pass membrane protein</topology>
    </subcellularLocation>
</comment>
<dbReference type="GO" id="GO:0046872">
    <property type="term" value="F:metal ion binding"/>
    <property type="evidence" value="ECO:0007669"/>
    <property type="project" value="UniProtKB-KW"/>
</dbReference>
<dbReference type="SUPFAM" id="SSF56300">
    <property type="entry name" value="Metallo-dependent phosphatases"/>
    <property type="match status" value="1"/>
</dbReference>
<evidence type="ECO:0000256" key="7">
    <source>
        <dbReference type="ARBA" id="ARBA00022989"/>
    </source>
</evidence>
<protein>
    <recommendedName>
        <fullName evidence="12">Calcineurin-like phosphoesterase domain-containing protein</fullName>
    </recommendedName>
</protein>
<dbReference type="PANTHER" id="PTHR13315">
    <property type="entry name" value="METALLO PHOSPHOESTERASE RELATED"/>
    <property type="match status" value="1"/>
</dbReference>
<evidence type="ECO:0000256" key="1">
    <source>
        <dbReference type="ARBA" id="ARBA00001936"/>
    </source>
</evidence>
<dbReference type="InterPro" id="IPR004843">
    <property type="entry name" value="Calcineurin-like_PHP"/>
</dbReference>
<feature type="signal peptide" evidence="11">
    <location>
        <begin position="1"/>
        <end position="20"/>
    </location>
</feature>
<evidence type="ECO:0000256" key="10">
    <source>
        <dbReference type="SAM" id="Phobius"/>
    </source>
</evidence>
<evidence type="ECO:0000313" key="14">
    <source>
        <dbReference type="Proteomes" id="UP000823749"/>
    </source>
</evidence>
<sequence length="432" mass="47194">MVVQWRQVLCLLPLIPIVVLVIFEDRVSIPSCAVAPDLGQQYVEEDHPDDLKVMMVANLLLLGSEAGYTNILFRDYYLSRFFAAQEGENLVESSQIGEVGSMACVIGAVGSVACKSFEILKPDMLLILGDVSARGSKLTRSKWPSVLQQFRRLLGPFLGLPFHVILGDRDIGDCRDLNVVSVNWIASNLPGLDSAGCGVFEIGNISFVSLNAMALLCGHNSLRFSVEKVIERESIDLRMDGEQQTEVLDGSSGFRLKSGDLGWRENVISSGSGPVLLLHFPLHCTENCNFWGTSADCGTSKHSCSSSTVPECRGSVGAGPYDLLHTLPPNATEYIFQALKPRMIFSAHSHKFCDRTHLDGTREVTVPAMSWDARNDPAFVVATFKRNGRIAIVRYCSLAKESNVLIAYLSLVVVFLSTVLLTKSSRVISSGS</sequence>
<dbReference type="Proteomes" id="UP000823749">
    <property type="component" value="Chromosome 6"/>
</dbReference>
<keyword evidence="7 10" id="KW-1133">Transmembrane helix</keyword>
<organism evidence="13 14">
    <name type="scientific">Rhododendron griersonianum</name>
    <dbReference type="NCBI Taxonomy" id="479676"/>
    <lineage>
        <taxon>Eukaryota</taxon>
        <taxon>Viridiplantae</taxon>
        <taxon>Streptophyta</taxon>
        <taxon>Embryophyta</taxon>
        <taxon>Tracheophyta</taxon>
        <taxon>Spermatophyta</taxon>
        <taxon>Magnoliopsida</taxon>
        <taxon>eudicotyledons</taxon>
        <taxon>Gunneridae</taxon>
        <taxon>Pentapetalae</taxon>
        <taxon>asterids</taxon>
        <taxon>Ericales</taxon>
        <taxon>Ericaceae</taxon>
        <taxon>Ericoideae</taxon>
        <taxon>Rhodoreae</taxon>
        <taxon>Rhododendron</taxon>
    </lineage>
</organism>
<reference evidence="13 14" key="1">
    <citation type="submission" date="2020-08" db="EMBL/GenBank/DDBJ databases">
        <title>Plant Genome Project.</title>
        <authorList>
            <person name="Zhang R.-G."/>
        </authorList>
    </citation>
    <scope>NUCLEOTIDE SEQUENCE [LARGE SCALE GENOMIC DNA]</scope>
    <source>
        <strain evidence="13">WSP0</strain>
        <tissue evidence="13">Leaf</tissue>
    </source>
</reference>
<dbReference type="PANTHER" id="PTHR13315:SF0">
    <property type="entry name" value="METALLOPHOSPHOESTERASE 1"/>
    <property type="match status" value="1"/>
</dbReference>
<dbReference type="GO" id="GO:0016787">
    <property type="term" value="F:hydrolase activity"/>
    <property type="evidence" value="ECO:0007669"/>
    <property type="project" value="UniProtKB-KW"/>
</dbReference>
<keyword evidence="14" id="KW-1185">Reference proteome</keyword>
<keyword evidence="4 10" id="KW-0812">Transmembrane</keyword>
<dbReference type="InterPro" id="IPR033308">
    <property type="entry name" value="PGAP5/Cdc1/Ted1"/>
</dbReference>
<dbReference type="GO" id="GO:0016020">
    <property type="term" value="C:membrane"/>
    <property type="evidence" value="ECO:0007669"/>
    <property type="project" value="UniProtKB-SubCell"/>
</dbReference>
<comment type="cofactor">
    <cofactor evidence="1">
        <name>Mn(2+)</name>
        <dbReference type="ChEBI" id="CHEBI:29035"/>
    </cofactor>
</comment>
<evidence type="ECO:0000256" key="4">
    <source>
        <dbReference type="ARBA" id="ARBA00022692"/>
    </source>
</evidence>
<keyword evidence="8 10" id="KW-0472">Membrane</keyword>
<evidence type="ECO:0000256" key="9">
    <source>
        <dbReference type="ARBA" id="ARBA00023211"/>
    </source>
</evidence>
<keyword evidence="11" id="KW-0732">Signal</keyword>
<comment type="caution">
    <text evidence="13">The sequence shown here is derived from an EMBL/GenBank/DDBJ whole genome shotgun (WGS) entry which is preliminary data.</text>
</comment>
<evidence type="ECO:0000259" key="12">
    <source>
        <dbReference type="Pfam" id="PF00149"/>
    </source>
</evidence>
<feature type="domain" description="Calcineurin-like phosphoesterase" evidence="12">
    <location>
        <begin position="120"/>
        <end position="351"/>
    </location>
</feature>
<dbReference type="GO" id="GO:0006506">
    <property type="term" value="P:GPI anchor biosynthetic process"/>
    <property type="evidence" value="ECO:0007669"/>
    <property type="project" value="InterPro"/>
</dbReference>
<evidence type="ECO:0000313" key="13">
    <source>
        <dbReference type="EMBL" id="KAG5544289.1"/>
    </source>
</evidence>
<keyword evidence="9" id="KW-0464">Manganese</keyword>
<evidence type="ECO:0000256" key="2">
    <source>
        <dbReference type="ARBA" id="ARBA00004141"/>
    </source>
</evidence>
<comment type="similarity">
    <text evidence="3">Belongs to the metallophosphoesterase superfamily. MPPE1 family.</text>
</comment>
<proteinExistence type="inferred from homology"/>